<name>A0A1N7UI42_9PSED</name>
<reference evidence="3 4" key="1">
    <citation type="submission" date="2014-05" db="EMBL/GenBank/DDBJ databases">
        <title>Pseudomonas simiae WCS417.</title>
        <authorList>
            <person name="Berendsen R.L."/>
        </authorList>
    </citation>
    <scope>NUCLEOTIDE SEQUENCE [LARGE SCALE GENOMIC DNA]</scope>
    <source>
        <strain evidence="3 4">WCS417</strain>
    </source>
</reference>
<dbReference type="GO" id="GO:0043709">
    <property type="term" value="P:cell adhesion involved in single-species biofilm formation"/>
    <property type="evidence" value="ECO:0007669"/>
    <property type="project" value="TreeGrafter"/>
</dbReference>
<gene>
    <name evidence="3" type="ORF">PS417_25015</name>
</gene>
<sequence>MKFAIKTAAAMAILAGSISVANAAGSGEVRFIGSIHEGACSISPETANQTVDLGAIAKHELMAGGRTDGEAFQIDLEGCDVAALVDKTVTATFTGTGDTTIPGSLALTGAASGAGIFMEHAGKVVVLGAPTEPQLLQDGGNTLAFNAYVQGHATAAPVPGTFEAITNFTLDYQ</sequence>
<feature type="domain" description="Fimbrial-type adhesion" evidence="2">
    <location>
        <begin position="32"/>
        <end position="173"/>
    </location>
</feature>
<dbReference type="GO" id="GO:0009289">
    <property type="term" value="C:pilus"/>
    <property type="evidence" value="ECO:0007669"/>
    <property type="project" value="InterPro"/>
</dbReference>
<evidence type="ECO:0000259" key="2">
    <source>
        <dbReference type="Pfam" id="PF00419"/>
    </source>
</evidence>
<dbReference type="InterPro" id="IPR036937">
    <property type="entry name" value="Adhesion_dom_fimbrial_sf"/>
</dbReference>
<dbReference type="PANTHER" id="PTHR33420:SF26">
    <property type="entry name" value="FIMBRIAL SUBUNIT"/>
    <property type="match status" value="1"/>
</dbReference>
<organism evidence="3 4">
    <name type="scientific">Pseudomonas simiae</name>
    <dbReference type="NCBI Taxonomy" id="321846"/>
    <lineage>
        <taxon>Bacteria</taxon>
        <taxon>Pseudomonadati</taxon>
        <taxon>Pseudomonadota</taxon>
        <taxon>Gammaproteobacteria</taxon>
        <taxon>Pseudomonadales</taxon>
        <taxon>Pseudomonadaceae</taxon>
        <taxon>Pseudomonas</taxon>
    </lineage>
</organism>
<feature type="signal peptide" evidence="1">
    <location>
        <begin position="1"/>
        <end position="23"/>
    </location>
</feature>
<dbReference type="EMBL" id="CP007637">
    <property type="protein sequence ID" value="AIB38781.1"/>
    <property type="molecule type" value="Genomic_DNA"/>
</dbReference>
<dbReference type="RefSeq" id="WP_038453887.1">
    <property type="nucleotide sequence ID" value="NZ_CP007637.1"/>
</dbReference>
<feature type="chain" id="PRO_5009944989" evidence="1">
    <location>
        <begin position="24"/>
        <end position="173"/>
    </location>
</feature>
<dbReference type="InterPro" id="IPR008966">
    <property type="entry name" value="Adhesion_dom_sf"/>
</dbReference>
<dbReference type="Gene3D" id="2.60.40.1090">
    <property type="entry name" value="Fimbrial-type adhesion domain"/>
    <property type="match status" value="1"/>
</dbReference>
<dbReference type="OrthoDB" id="6522787at2"/>
<evidence type="ECO:0000313" key="4">
    <source>
        <dbReference type="Proteomes" id="UP000027308"/>
    </source>
</evidence>
<protein>
    <submittedName>
        <fullName evidence="3">Fimbria A protein</fullName>
    </submittedName>
</protein>
<keyword evidence="1" id="KW-0732">Signal</keyword>
<dbReference type="SUPFAM" id="SSF49401">
    <property type="entry name" value="Bacterial adhesins"/>
    <property type="match status" value="1"/>
</dbReference>
<proteinExistence type="predicted"/>
<accession>A0A1N7UI42</accession>
<dbReference type="PANTHER" id="PTHR33420">
    <property type="entry name" value="FIMBRIAL SUBUNIT ELFA-RELATED"/>
    <property type="match status" value="1"/>
</dbReference>
<dbReference type="AlphaFoldDB" id="A0A1N7UI42"/>
<dbReference type="InterPro" id="IPR000259">
    <property type="entry name" value="Adhesion_dom_fimbrial"/>
</dbReference>
<evidence type="ECO:0000256" key="1">
    <source>
        <dbReference type="SAM" id="SignalP"/>
    </source>
</evidence>
<evidence type="ECO:0000313" key="3">
    <source>
        <dbReference type="EMBL" id="AIB38781.1"/>
    </source>
</evidence>
<dbReference type="InterPro" id="IPR050263">
    <property type="entry name" value="Bact_Fimbrial_Adh_Pro"/>
</dbReference>
<dbReference type="eggNOG" id="COG3539">
    <property type="taxonomic scope" value="Bacteria"/>
</dbReference>
<dbReference type="Proteomes" id="UP000027308">
    <property type="component" value="Chromosome"/>
</dbReference>
<dbReference type="Pfam" id="PF00419">
    <property type="entry name" value="Fimbrial"/>
    <property type="match status" value="1"/>
</dbReference>